<reference evidence="6 7" key="1">
    <citation type="submission" date="2020-05" db="EMBL/GenBank/DDBJ databases">
        <authorList>
            <person name="Khan S.A."/>
            <person name="Jeon C.O."/>
            <person name="Chun B.H."/>
        </authorList>
    </citation>
    <scope>NUCLEOTIDE SEQUENCE [LARGE SCALE GENOMIC DNA]</scope>
    <source>
        <strain evidence="6 7">B156</strain>
    </source>
</reference>
<gene>
    <name evidence="6" type="ORF">HK415_14450</name>
</gene>
<dbReference type="PANTHER" id="PTHR37164">
    <property type="entry name" value="BACTERIOHEMERYTHRIN"/>
    <property type="match status" value="1"/>
</dbReference>
<dbReference type="InterPro" id="IPR050669">
    <property type="entry name" value="Hemerythrin"/>
</dbReference>
<keyword evidence="4" id="KW-0408">Iron</keyword>
<dbReference type="GO" id="GO:0005344">
    <property type="term" value="F:oxygen carrier activity"/>
    <property type="evidence" value="ECO:0007669"/>
    <property type="project" value="UniProtKB-KW"/>
</dbReference>
<keyword evidence="7" id="KW-1185">Reference proteome</keyword>
<evidence type="ECO:0000259" key="5">
    <source>
        <dbReference type="Pfam" id="PF01814"/>
    </source>
</evidence>
<dbReference type="Gene3D" id="1.20.120.50">
    <property type="entry name" value="Hemerythrin-like"/>
    <property type="match status" value="1"/>
</dbReference>
<dbReference type="RefSeq" id="WP_171560448.1">
    <property type="nucleotide sequence ID" value="NZ_JABFCS010000001.1"/>
</dbReference>
<dbReference type="EMBL" id="JABFCS010000001">
    <property type="protein sequence ID" value="NNU44100.1"/>
    <property type="molecule type" value="Genomic_DNA"/>
</dbReference>
<dbReference type="NCBIfam" id="NF033749">
    <property type="entry name" value="bact_hemeryth"/>
    <property type="match status" value="1"/>
</dbReference>
<dbReference type="CDD" id="cd12107">
    <property type="entry name" value="Hemerythrin"/>
    <property type="match status" value="1"/>
</dbReference>
<dbReference type="NCBIfam" id="TIGR02481">
    <property type="entry name" value="hemeryth_dom"/>
    <property type="match status" value="1"/>
</dbReference>
<evidence type="ECO:0000256" key="3">
    <source>
        <dbReference type="ARBA" id="ARBA00022723"/>
    </source>
</evidence>
<comment type="caution">
    <text evidence="6">The sequence shown here is derived from an EMBL/GenBank/DDBJ whole genome shotgun (WGS) entry which is preliminary data.</text>
</comment>
<dbReference type="InterPro" id="IPR035938">
    <property type="entry name" value="Hemerythrin-like_sf"/>
</dbReference>
<dbReference type="InterPro" id="IPR012312">
    <property type="entry name" value="Hemerythrin-like"/>
</dbReference>
<proteinExistence type="inferred from homology"/>
<dbReference type="AlphaFoldDB" id="A0A849K9F1"/>
<dbReference type="Proteomes" id="UP000552954">
    <property type="component" value="Unassembled WGS sequence"/>
</dbReference>
<dbReference type="PROSITE" id="PS00550">
    <property type="entry name" value="HEMERYTHRINS"/>
    <property type="match status" value="1"/>
</dbReference>
<keyword evidence="2" id="KW-0561">Oxygen transport</keyword>
<dbReference type="Pfam" id="PF01814">
    <property type="entry name" value="Hemerythrin"/>
    <property type="match status" value="1"/>
</dbReference>
<evidence type="ECO:0000313" key="7">
    <source>
        <dbReference type="Proteomes" id="UP000552954"/>
    </source>
</evidence>
<dbReference type="InterPro" id="IPR012827">
    <property type="entry name" value="Hemerythrin_metal-bd"/>
</dbReference>
<feature type="domain" description="Hemerythrin-like" evidence="5">
    <location>
        <begin position="14"/>
        <end position="99"/>
    </location>
</feature>
<keyword evidence="3" id="KW-0479">Metal-binding</keyword>
<keyword evidence="2" id="KW-0813">Transport</keyword>
<reference evidence="6 7" key="2">
    <citation type="submission" date="2020-06" db="EMBL/GenBank/DDBJ databases">
        <title>Ramlibacter rhizophilus sp. nov., isolated from rhizosphere soil of national flower Mugunghwa from South Korea.</title>
        <authorList>
            <person name="Zheng-Fei Y."/>
            <person name="Huan T."/>
        </authorList>
    </citation>
    <scope>NUCLEOTIDE SEQUENCE [LARGE SCALE GENOMIC DNA]</scope>
    <source>
        <strain evidence="6 7">B156</strain>
    </source>
</reference>
<sequence>MSMLTWDEKYSVEIAEIDRQHQKLFGLLDELYEAMQDGQAAEVVGKVLDRVIDYTVYHFAYEEKLMRDAGYPDDAAHRAEHVELADQAKELARRLQARQGTCRWPR</sequence>
<protein>
    <submittedName>
        <fullName evidence="6">Hemerythrin family protein</fullName>
    </submittedName>
</protein>
<dbReference type="InterPro" id="IPR016131">
    <property type="entry name" value="Haemerythrin_Fe_BS"/>
</dbReference>
<evidence type="ECO:0000256" key="2">
    <source>
        <dbReference type="ARBA" id="ARBA00022621"/>
    </source>
</evidence>
<dbReference type="SUPFAM" id="SSF47188">
    <property type="entry name" value="Hemerythrin-like"/>
    <property type="match status" value="1"/>
</dbReference>
<evidence type="ECO:0000256" key="4">
    <source>
        <dbReference type="ARBA" id="ARBA00023004"/>
    </source>
</evidence>
<evidence type="ECO:0000256" key="1">
    <source>
        <dbReference type="ARBA" id="ARBA00010587"/>
    </source>
</evidence>
<dbReference type="PANTHER" id="PTHR37164:SF1">
    <property type="entry name" value="BACTERIOHEMERYTHRIN"/>
    <property type="match status" value="1"/>
</dbReference>
<name>A0A849K9F1_9BURK</name>
<comment type="similarity">
    <text evidence="1">Belongs to the hemerythrin family.</text>
</comment>
<dbReference type="GO" id="GO:0046872">
    <property type="term" value="F:metal ion binding"/>
    <property type="evidence" value="ECO:0007669"/>
    <property type="project" value="UniProtKB-KW"/>
</dbReference>
<accession>A0A849K9F1</accession>
<organism evidence="6 7">
    <name type="scientific">Ramlibacter montanisoli</name>
    <dbReference type="NCBI Taxonomy" id="2732512"/>
    <lineage>
        <taxon>Bacteria</taxon>
        <taxon>Pseudomonadati</taxon>
        <taxon>Pseudomonadota</taxon>
        <taxon>Betaproteobacteria</taxon>
        <taxon>Burkholderiales</taxon>
        <taxon>Comamonadaceae</taxon>
        <taxon>Ramlibacter</taxon>
    </lineage>
</organism>
<evidence type="ECO:0000313" key="6">
    <source>
        <dbReference type="EMBL" id="NNU44100.1"/>
    </source>
</evidence>